<comment type="caution">
    <text evidence="1">The sequence shown here is derived from an EMBL/GenBank/DDBJ whole genome shotgun (WGS) entry which is preliminary data.</text>
</comment>
<dbReference type="Proteomes" id="UP000030008">
    <property type="component" value="Unassembled WGS sequence"/>
</dbReference>
<accession>A0A099I3P5</accession>
<organism evidence="1 2">
    <name type="scientific">Clostridium innocuum</name>
    <dbReference type="NCBI Taxonomy" id="1522"/>
    <lineage>
        <taxon>Bacteria</taxon>
        <taxon>Bacillati</taxon>
        <taxon>Bacillota</taxon>
        <taxon>Clostridia</taxon>
        <taxon>Eubacteriales</taxon>
        <taxon>Clostridiaceae</taxon>
        <taxon>Clostridium</taxon>
    </lineage>
</organism>
<evidence type="ECO:0008006" key="3">
    <source>
        <dbReference type="Google" id="ProtNLM"/>
    </source>
</evidence>
<evidence type="ECO:0000313" key="2">
    <source>
        <dbReference type="Proteomes" id="UP000030008"/>
    </source>
</evidence>
<dbReference type="PANTHER" id="PTHR38479">
    <property type="entry name" value="LMO0824 PROTEIN"/>
    <property type="match status" value="1"/>
</dbReference>
<proteinExistence type="predicted"/>
<dbReference type="Pfam" id="PF06224">
    <property type="entry name" value="AlkZ-like"/>
    <property type="match status" value="1"/>
</dbReference>
<protein>
    <recommendedName>
        <fullName evidence="3">Winged helix DNA-binding domain-containing protein</fullName>
    </recommendedName>
</protein>
<evidence type="ECO:0000313" key="1">
    <source>
        <dbReference type="EMBL" id="KGJ52594.1"/>
    </source>
</evidence>
<sequence length="386" mass="43833">MRTITREEVRSHLFQAHHLVTPADSLPEAAGVCGFQNSPPGTWLCAAFNRLRSCSAWQLQQELDEGRGIMQAWSLRGAPWIFPLHDAAVYLDALCAEEGESWIYTNGLRYCQKEIGVPFSVLLQELMQCLQVLEKEPVVSKQRLDQVLAAAMLQRIPASLHSLWLSASPFAKGQLYGEAIVSFLLRPASFQRGIAFGPRQKGSPTFTSFPNAASKTGGISDAACCALVCRFLHAYGPGDVKGFAKWTGMELPQARRLWALSEHERVSVRYQEREYSIWNKDTYEKQQTDEAVRLLSPHDPFLDLWDRSLLLEDCKLQRMVWKTVQNPGVVIQCGRICGIWRSKKRKTVNELHITLFTDIDTKSLHIWIQAYEQFLGQRILVEISRL</sequence>
<dbReference type="EMBL" id="JQIF01000060">
    <property type="protein sequence ID" value="KGJ52594.1"/>
    <property type="molecule type" value="Genomic_DNA"/>
</dbReference>
<dbReference type="PANTHER" id="PTHR38479:SF2">
    <property type="entry name" value="WINGED HELIX DNA-BINDING DOMAIN-CONTAINING PROTEIN"/>
    <property type="match status" value="1"/>
</dbReference>
<dbReference type="RefSeq" id="WP_044905968.1">
    <property type="nucleotide sequence ID" value="NZ_JQIF01000060.1"/>
</dbReference>
<dbReference type="InterPro" id="IPR009351">
    <property type="entry name" value="AlkZ-like"/>
</dbReference>
<gene>
    <name evidence="1" type="ORF">CIAN88_13810</name>
</gene>
<reference evidence="1 2" key="1">
    <citation type="submission" date="2014-08" db="EMBL/GenBank/DDBJ databases">
        <title>Clostridium innocuum, an unnegligible vancomycin-resistant pathogen causing extra-intestinal infections.</title>
        <authorList>
            <person name="Feng Y."/>
            <person name="Chiu C.-H."/>
        </authorList>
    </citation>
    <scope>NUCLEOTIDE SEQUENCE [LARGE SCALE GENOMIC DNA]</scope>
    <source>
        <strain evidence="1 2">AN88</strain>
    </source>
</reference>
<name>A0A099I3P5_CLOIN</name>
<dbReference type="AlphaFoldDB" id="A0A099I3P5"/>